<reference evidence="2 3" key="1">
    <citation type="submission" date="2016-11" db="EMBL/GenBank/DDBJ databases">
        <title>Genome sequence and comparative genomic analysis of clinical strain Elizabethkingia meningoseptica 61421 PRCM.</title>
        <authorList>
            <person name="Wang M."/>
            <person name="Hu S."/>
            <person name="Cao L."/>
            <person name="Jiang T."/>
            <person name="Zhou Y."/>
            <person name="Ming D."/>
        </authorList>
    </citation>
    <scope>NUCLEOTIDE SEQUENCE [LARGE SCALE GENOMIC DNA]</scope>
    <source>
        <strain evidence="2 3">61421 PRCM</strain>
    </source>
</reference>
<evidence type="ECO:0000256" key="1">
    <source>
        <dbReference type="SAM" id="Coils"/>
    </source>
</evidence>
<dbReference type="AlphaFoldDB" id="A0A1T3F4Y1"/>
<gene>
    <name evidence="2" type="ORF">BMF97_00340</name>
</gene>
<dbReference type="RefSeq" id="WP_070904903.1">
    <property type="nucleotide sequence ID" value="NZ_CP016378.1"/>
</dbReference>
<keyword evidence="1" id="KW-0175">Coiled coil</keyword>
<evidence type="ECO:0000313" key="3">
    <source>
        <dbReference type="Proteomes" id="UP000188947"/>
    </source>
</evidence>
<keyword evidence="3" id="KW-1185">Reference proteome</keyword>
<evidence type="ECO:0000313" key="2">
    <source>
        <dbReference type="EMBL" id="OOH97757.1"/>
    </source>
</evidence>
<dbReference type="Proteomes" id="UP000188947">
    <property type="component" value="Unassembled WGS sequence"/>
</dbReference>
<feature type="coiled-coil region" evidence="1">
    <location>
        <begin position="81"/>
        <end position="115"/>
    </location>
</feature>
<comment type="caution">
    <text evidence="2">The sequence shown here is derived from an EMBL/GenBank/DDBJ whole genome shotgun (WGS) entry which is preliminary data.</text>
</comment>
<sequence length="258" mass="30080">MKKIILSVFLSVFSIAWGQKITQKTAQKKSNLVLYSYQTFNCDNKGYYDPAKYKREEIDGVYKLLYKYSGVNFDSYSVFKLSDLDEIRKNKNTHLAKLEQQYQEKKKELYSLKVIDAPIWKKLREETIQAFENEYQLHKSLILGYSDPSSLTKSKFYETCKSYVDAVSSPDKQKMYSAWKTHVEAQSKINADPKRIIDEYNNKLKTSQRNDYALIDLIGMGYHNCANGSFRPPVDEEGKIFTSFDKIFTKLKADCDEP</sequence>
<accession>A0A1T3F4Y1</accession>
<name>A0A1T3F4Y1_ELIME</name>
<dbReference type="OrthoDB" id="1362060at2"/>
<protein>
    <submittedName>
        <fullName evidence="2">Uncharacterized protein</fullName>
    </submittedName>
</protein>
<dbReference type="eggNOG" id="ENOG5032SC3">
    <property type="taxonomic scope" value="Bacteria"/>
</dbReference>
<dbReference type="EMBL" id="MPOG01000001">
    <property type="protein sequence ID" value="OOH97757.1"/>
    <property type="molecule type" value="Genomic_DNA"/>
</dbReference>
<proteinExistence type="predicted"/>
<dbReference type="STRING" id="238.BBD35_03770"/>
<organism evidence="2 3">
    <name type="scientific">Elizabethkingia meningoseptica</name>
    <name type="common">Chryseobacterium meningosepticum</name>
    <dbReference type="NCBI Taxonomy" id="238"/>
    <lineage>
        <taxon>Bacteria</taxon>
        <taxon>Pseudomonadati</taxon>
        <taxon>Bacteroidota</taxon>
        <taxon>Flavobacteriia</taxon>
        <taxon>Flavobacteriales</taxon>
        <taxon>Weeksellaceae</taxon>
        <taxon>Elizabethkingia</taxon>
    </lineage>
</organism>